<dbReference type="Pfam" id="PF00005">
    <property type="entry name" value="ABC_tran"/>
    <property type="match status" value="1"/>
</dbReference>
<dbReference type="GO" id="GO:0015421">
    <property type="term" value="F:ABC-type oligopeptide transporter activity"/>
    <property type="evidence" value="ECO:0007669"/>
    <property type="project" value="TreeGrafter"/>
</dbReference>
<dbReference type="RefSeq" id="WP_181836697.1">
    <property type="nucleotide sequence ID" value="NZ_JACERN010000039.1"/>
</dbReference>
<evidence type="ECO:0000256" key="3">
    <source>
        <dbReference type="ARBA" id="ARBA00022692"/>
    </source>
</evidence>
<dbReference type="Pfam" id="PF00664">
    <property type="entry name" value="ABC_membrane"/>
    <property type="match status" value="1"/>
</dbReference>
<dbReference type="GO" id="GO:0090374">
    <property type="term" value="P:oligopeptide export from mitochondrion"/>
    <property type="evidence" value="ECO:0007669"/>
    <property type="project" value="TreeGrafter"/>
</dbReference>
<evidence type="ECO:0000313" key="11">
    <source>
        <dbReference type="EMBL" id="MBA4709677.1"/>
    </source>
</evidence>
<dbReference type="InterPro" id="IPR003439">
    <property type="entry name" value="ABC_transporter-like_ATP-bd"/>
</dbReference>
<dbReference type="NCBIfam" id="TIGR02204">
    <property type="entry name" value="MsbA_rel"/>
    <property type="match status" value="1"/>
</dbReference>
<dbReference type="InterPro" id="IPR027417">
    <property type="entry name" value="P-loop_NTPase"/>
</dbReference>
<name>A0A838YB05_9NEIS</name>
<dbReference type="GO" id="GO:0016887">
    <property type="term" value="F:ATP hydrolysis activity"/>
    <property type="evidence" value="ECO:0007669"/>
    <property type="project" value="InterPro"/>
</dbReference>
<dbReference type="Proteomes" id="UP000545606">
    <property type="component" value="Unassembled WGS sequence"/>
</dbReference>
<dbReference type="SMART" id="SM00382">
    <property type="entry name" value="AAA"/>
    <property type="match status" value="1"/>
</dbReference>
<dbReference type="CDD" id="cd18575">
    <property type="entry name" value="ABC_6TM_bac_exporter_ABCB8_10_like"/>
    <property type="match status" value="1"/>
</dbReference>
<dbReference type="Gene3D" id="1.20.1560.10">
    <property type="entry name" value="ABC transporter type 1, transmembrane domain"/>
    <property type="match status" value="1"/>
</dbReference>
<dbReference type="SUPFAM" id="SSF90123">
    <property type="entry name" value="ABC transporter transmembrane region"/>
    <property type="match status" value="1"/>
</dbReference>
<feature type="transmembrane region" description="Helical" evidence="8">
    <location>
        <begin position="287"/>
        <end position="306"/>
    </location>
</feature>
<dbReference type="InterPro" id="IPR036640">
    <property type="entry name" value="ABC1_TM_sf"/>
</dbReference>
<dbReference type="InterPro" id="IPR039421">
    <property type="entry name" value="Type_1_exporter"/>
</dbReference>
<dbReference type="InterPro" id="IPR011527">
    <property type="entry name" value="ABC1_TM_dom"/>
</dbReference>
<evidence type="ECO:0000256" key="5">
    <source>
        <dbReference type="ARBA" id="ARBA00022840"/>
    </source>
</evidence>
<dbReference type="EMBL" id="JACERN010000039">
    <property type="protein sequence ID" value="MBA4709677.1"/>
    <property type="molecule type" value="Genomic_DNA"/>
</dbReference>
<feature type="transmembrane region" description="Helical" evidence="8">
    <location>
        <begin position="31"/>
        <end position="52"/>
    </location>
</feature>
<feature type="domain" description="ABC transmembrane type-1" evidence="10">
    <location>
        <begin position="32"/>
        <end position="314"/>
    </location>
</feature>
<organism evidence="11 12">
    <name type="scientific">Aquitalea aquatica</name>
    <dbReference type="NCBI Taxonomy" id="3044273"/>
    <lineage>
        <taxon>Bacteria</taxon>
        <taxon>Pseudomonadati</taxon>
        <taxon>Pseudomonadota</taxon>
        <taxon>Betaproteobacteria</taxon>
        <taxon>Neisseriales</taxon>
        <taxon>Chromobacteriaceae</taxon>
        <taxon>Aquitalea</taxon>
    </lineage>
</organism>
<dbReference type="GO" id="GO:0005886">
    <property type="term" value="C:plasma membrane"/>
    <property type="evidence" value="ECO:0007669"/>
    <property type="project" value="UniProtKB-SubCell"/>
</dbReference>
<evidence type="ECO:0000256" key="6">
    <source>
        <dbReference type="ARBA" id="ARBA00022989"/>
    </source>
</evidence>
<keyword evidence="12" id="KW-1185">Reference proteome</keyword>
<dbReference type="AlphaFoldDB" id="A0A838YB05"/>
<comment type="caution">
    <text evidence="11">The sequence shown here is derived from an EMBL/GenBank/DDBJ whole genome shotgun (WGS) entry which is preliminary data.</text>
</comment>
<sequence>MSAATPARPLLQRISPLLGLLPFLRPYRRRAWLALLALSVAAVSTLVLPMAFRVLIDQGFSSRNAGHINQYFLMLFGVAVVLALATAGRFYLVSWLGERVTADVRSAVYRHVISMSPQYFETTQTGEVLSRLTTDTTLVQTVIGTSLSMGLRNVLLMLGGLVMLAMTSPSLTGYILVTLLLVVLPIVLFGRRVRALSKSSQDRIADSSAMAGEVLNAIPTVQAFNQQAAEAKRFVGSVELSFGTALARIRARSLLTVAVIMLIFGAIVFVLWLGAQQVLAGQMSGGLLAQFILYAVVTAGAIGAVAEVWGDVQRAAGATERLMELLQLTSPVTEPARPHALPAAGRLRLQQVSFAYPSRPEQPSLSQIDLELAPGEHVALVGPSGAGKSTLFQLLLRFYDPQQGAISLGGVDIRQLALVDLRQHIGVVLQDSVIFGSSALENIRYGRPGASDEEVFAAARAAAAHDFIQALPQGYATYLGERGVRLSGGQRQRIAIARAILKNPPILLLDEATSALDAESEQLVQQALERAAANRTTLVIAHRLATVKEADRIVVLEGGRIVAQGRHDELLHSSPLYARLAALQFGPEAGALQP</sequence>
<dbReference type="PROSITE" id="PS00211">
    <property type="entry name" value="ABC_TRANSPORTER_1"/>
    <property type="match status" value="1"/>
</dbReference>
<dbReference type="InterPro" id="IPR017871">
    <property type="entry name" value="ABC_transporter-like_CS"/>
</dbReference>
<keyword evidence="6 8" id="KW-1133">Transmembrane helix</keyword>
<evidence type="ECO:0000313" key="12">
    <source>
        <dbReference type="Proteomes" id="UP000545606"/>
    </source>
</evidence>
<dbReference type="PANTHER" id="PTHR43394:SF1">
    <property type="entry name" value="ATP-BINDING CASSETTE SUB-FAMILY B MEMBER 10, MITOCHONDRIAL"/>
    <property type="match status" value="1"/>
</dbReference>
<dbReference type="Gene3D" id="3.40.50.300">
    <property type="entry name" value="P-loop containing nucleotide triphosphate hydrolases"/>
    <property type="match status" value="1"/>
</dbReference>
<dbReference type="SUPFAM" id="SSF52540">
    <property type="entry name" value="P-loop containing nucleoside triphosphate hydrolases"/>
    <property type="match status" value="1"/>
</dbReference>
<feature type="transmembrane region" description="Helical" evidence="8">
    <location>
        <begin position="150"/>
        <end position="167"/>
    </location>
</feature>
<keyword evidence="4" id="KW-0547">Nucleotide-binding</keyword>
<evidence type="ECO:0000256" key="4">
    <source>
        <dbReference type="ARBA" id="ARBA00022741"/>
    </source>
</evidence>
<feature type="transmembrane region" description="Helical" evidence="8">
    <location>
        <begin position="254"/>
        <end position="275"/>
    </location>
</feature>
<keyword evidence="2" id="KW-1003">Cell membrane</keyword>
<dbReference type="PROSITE" id="PS50929">
    <property type="entry name" value="ABC_TM1F"/>
    <property type="match status" value="1"/>
</dbReference>
<evidence type="ECO:0000256" key="1">
    <source>
        <dbReference type="ARBA" id="ARBA00004651"/>
    </source>
</evidence>
<evidence type="ECO:0000259" key="10">
    <source>
        <dbReference type="PROSITE" id="PS50929"/>
    </source>
</evidence>
<gene>
    <name evidence="11" type="ORF">H2Z84_14955</name>
</gene>
<feature type="domain" description="ABC transporter" evidence="9">
    <location>
        <begin position="347"/>
        <end position="583"/>
    </location>
</feature>
<reference evidence="11 12" key="1">
    <citation type="submission" date="2020-07" db="EMBL/GenBank/DDBJ databases">
        <title>Draft genome sequence of violacein-producing bacteria and related species.</title>
        <authorList>
            <person name="Wilson H.S."/>
            <person name="De Leon M.E."/>
        </authorList>
    </citation>
    <scope>NUCLEOTIDE SEQUENCE [LARGE SCALE GENOMIC DNA]</scope>
    <source>
        <strain evidence="11 12">HSC-21Su07</strain>
    </source>
</reference>
<keyword evidence="5 11" id="KW-0067">ATP-binding</keyword>
<keyword evidence="7 8" id="KW-0472">Membrane</keyword>
<dbReference type="GO" id="GO:0005524">
    <property type="term" value="F:ATP binding"/>
    <property type="evidence" value="ECO:0007669"/>
    <property type="project" value="UniProtKB-KW"/>
</dbReference>
<evidence type="ECO:0000256" key="7">
    <source>
        <dbReference type="ARBA" id="ARBA00023136"/>
    </source>
</evidence>
<protein>
    <submittedName>
        <fullName evidence="11">ATP-binding cassette domain-containing protein</fullName>
    </submittedName>
</protein>
<dbReference type="InterPro" id="IPR003593">
    <property type="entry name" value="AAA+_ATPase"/>
</dbReference>
<dbReference type="PANTHER" id="PTHR43394">
    <property type="entry name" value="ATP-DEPENDENT PERMEASE MDL1, MITOCHONDRIAL"/>
    <property type="match status" value="1"/>
</dbReference>
<dbReference type="FunFam" id="3.40.50.300:FF:000218">
    <property type="entry name" value="Multidrug ABC transporter ATP-binding protein"/>
    <property type="match status" value="1"/>
</dbReference>
<feature type="transmembrane region" description="Helical" evidence="8">
    <location>
        <begin position="173"/>
        <end position="190"/>
    </location>
</feature>
<feature type="transmembrane region" description="Helical" evidence="8">
    <location>
        <begin position="72"/>
        <end position="92"/>
    </location>
</feature>
<proteinExistence type="predicted"/>
<evidence type="ECO:0000256" key="8">
    <source>
        <dbReference type="SAM" id="Phobius"/>
    </source>
</evidence>
<accession>A0A838YB05</accession>
<evidence type="ECO:0000259" key="9">
    <source>
        <dbReference type="PROSITE" id="PS50893"/>
    </source>
</evidence>
<dbReference type="InterPro" id="IPR011918">
    <property type="entry name" value="ABC_MsbA_ATP-bd"/>
</dbReference>
<keyword evidence="3 8" id="KW-0812">Transmembrane</keyword>
<comment type="subcellular location">
    <subcellularLocation>
        <location evidence="1">Cell membrane</location>
        <topology evidence="1">Multi-pass membrane protein</topology>
    </subcellularLocation>
</comment>
<dbReference type="PROSITE" id="PS50893">
    <property type="entry name" value="ABC_TRANSPORTER_2"/>
    <property type="match status" value="1"/>
</dbReference>
<evidence type="ECO:0000256" key="2">
    <source>
        <dbReference type="ARBA" id="ARBA00022475"/>
    </source>
</evidence>